<evidence type="ECO:0000313" key="6">
    <source>
        <dbReference type="EMBL" id="MDA3626349.1"/>
    </source>
</evidence>
<evidence type="ECO:0000256" key="2">
    <source>
        <dbReference type="ARBA" id="ARBA00023125"/>
    </source>
</evidence>
<dbReference type="InterPro" id="IPR011711">
    <property type="entry name" value="GntR_C"/>
</dbReference>
<name>A0ABT4UZ03_9PSEU</name>
<dbReference type="SUPFAM" id="SSF48008">
    <property type="entry name" value="GntR ligand-binding domain-like"/>
    <property type="match status" value="1"/>
</dbReference>
<dbReference type="InterPro" id="IPR008920">
    <property type="entry name" value="TF_FadR/GntR_C"/>
</dbReference>
<accession>A0ABT4UZ03</accession>
<dbReference type="CDD" id="cd07377">
    <property type="entry name" value="WHTH_GntR"/>
    <property type="match status" value="1"/>
</dbReference>
<dbReference type="PROSITE" id="PS50949">
    <property type="entry name" value="HTH_GNTR"/>
    <property type="match status" value="1"/>
</dbReference>
<keyword evidence="1" id="KW-0805">Transcription regulation</keyword>
<comment type="caution">
    <text evidence="6">The sequence shown here is derived from an EMBL/GenBank/DDBJ whole genome shotgun (WGS) entry which is preliminary data.</text>
</comment>
<dbReference type="SMART" id="SM00345">
    <property type="entry name" value="HTH_GNTR"/>
    <property type="match status" value="1"/>
</dbReference>
<evidence type="ECO:0000256" key="4">
    <source>
        <dbReference type="SAM" id="Coils"/>
    </source>
</evidence>
<gene>
    <name evidence="6" type="ORF">OU415_12940</name>
</gene>
<protein>
    <submittedName>
        <fullName evidence="6">FCD domain-containing protein</fullName>
    </submittedName>
</protein>
<keyword evidence="2" id="KW-0238">DNA-binding</keyword>
<dbReference type="SUPFAM" id="SSF46785">
    <property type="entry name" value="Winged helix' DNA-binding domain"/>
    <property type="match status" value="1"/>
</dbReference>
<dbReference type="RefSeq" id="WP_270948940.1">
    <property type="nucleotide sequence ID" value="NZ_JAQGLA010000015.1"/>
</dbReference>
<dbReference type="EMBL" id="JAQGLA010000015">
    <property type="protein sequence ID" value="MDA3626349.1"/>
    <property type="molecule type" value="Genomic_DNA"/>
</dbReference>
<dbReference type="Gene3D" id="1.10.10.10">
    <property type="entry name" value="Winged helix-like DNA-binding domain superfamily/Winged helix DNA-binding domain"/>
    <property type="match status" value="1"/>
</dbReference>
<keyword evidence="7" id="KW-1185">Reference proteome</keyword>
<evidence type="ECO:0000259" key="5">
    <source>
        <dbReference type="PROSITE" id="PS50949"/>
    </source>
</evidence>
<dbReference type="InterPro" id="IPR036388">
    <property type="entry name" value="WH-like_DNA-bd_sf"/>
</dbReference>
<evidence type="ECO:0000256" key="3">
    <source>
        <dbReference type="ARBA" id="ARBA00023163"/>
    </source>
</evidence>
<organism evidence="6 7">
    <name type="scientific">Saccharopolyspora oryzae</name>
    <dbReference type="NCBI Taxonomy" id="2997343"/>
    <lineage>
        <taxon>Bacteria</taxon>
        <taxon>Bacillati</taxon>
        <taxon>Actinomycetota</taxon>
        <taxon>Actinomycetes</taxon>
        <taxon>Pseudonocardiales</taxon>
        <taxon>Pseudonocardiaceae</taxon>
        <taxon>Saccharopolyspora</taxon>
    </lineage>
</organism>
<keyword evidence="4" id="KW-0175">Coiled coil</keyword>
<proteinExistence type="predicted"/>
<dbReference type="Pfam" id="PF07729">
    <property type="entry name" value="FCD"/>
    <property type="match status" value="1"/>
</dbReference>
<dbReference type="PANTHER" id="PTHR43537:SF5">
    <property type="entry name" value="UXU OPERON TRANSCRIPTIONAL REGULATOR"/>
    <property type="match status" value="1"/>
</dbReference>
<dbReference type="PANTHER" id="PTHR43537">
    <property type="entry name" value="TRANSCRIPTIONAL REGULATOR, GNTR FAMILY"/>
    <property type="match status" value="1"/>
</dbReference>
<dbReference type="SMART" id="SM00895">
    <property type="entry name" value="FCD"/>
    <property type="match status" value="1"/>
</dbReference>
<keyword evidence="3" id="KW-0804">Transcription</keyword>
<dbReference type="Proteomes" id="UP001210380">
    <property type="component" value="Unassembled WGS sequence"/>
</dbReference>
<reference evidence="6 7" key="1">
    <citation type="submission" date="2022-11" db="EMBL/GenBank/DDBJ databases">
        <title>Draft genome sequence of Saccharopolyspora sp. WRP15-2 isolated from rhizosphere soils of wild rice in Thailand.</title>
        <authorList>
            <person name="Duangmal K."/>
            <person name="Kammanee S."/>
            <person name="Muangham S."/>
        </authorList>
    </citation>
    <scope>NUCLEOTIDE SEQUENCE [LARGE SCALE GENOMIC DNA]</scope>
    <source>
        <strain evidence="6 7">WRP15-2</strain>
    </source>
</reference>
<sequence length="221" mass="24297">MADLRGKIAAGELVPGAKLPNEMELAKSYGVARGTVREAVKALTLMRLFERSTAGTFVTAEAPGHVPDDSLVDITSEDPDCSSLYESRILLEKHVILLACERATEHDLAQIRAALERAERAANRVAALEADLEYHHALAEAAHSPVLRYLYMVTTDAIARAYQTFLPLYTEPNSADWGLANHKEIARAIEQQDSGTAQRIAEESLERAAAWVKDMVRLSSR</sequence>
<feature type="domain" description="HTH gntR-type" evidence="5">
    <location>
        <begin position="1"/>
        <end position="61"/>
    </location>
</feature>
<dbReference type="Pfam" id="PF00392">
    <property type="entry name" value="GntR"/>
    <property type="match status" value="1"/>
</dbReference>
<feature type="coiled-coil region" evidence="4">
    <location>
        <begin position="101"/>
        <end position="131"/>
    </location>
</feature>
<dbReference type="InterPro" id="IPR036390">
    <property type="entry name" value="WH_DNA-bd_sf"/>
</dbReference>
<dbReference type="InterPro" id="IPR000524">
    <property type="entry name" value="Tscrpt_reg_HTH_GntR"/>
</dbReference>
<dbReference type="Gene3D" id="1.20.120.530">
    <property type="entry name" value="GntR ligand-binding domain-like"/>
    <property type="match status" value="1"/>
</dbReference>
<evidence type="ECO:0000313" key="7">
    <source>
        <dbReference type="Proteomes" id="UP001210380"/>
    </source>
</evidence>
<evidence type="ECO:0000256" key="1">
    <source>
        <dbReference type="ARBA" id="ARBA00023015"/>
    </source>
</evidence>
<dbReference type="PRINTS" id="PR00035">
    <property type="entry name" value="HTHGNTR"/>
</dbReference>